<evidence type="ECO:0000256" key="1">
    <source>
        <dbReference type="SAM" id="Coils"/>
    </source>
</evidence>
<dbReference type="KEGG" id="prz:GZH47_33725"/>
<evidence type="ECO:0000313" key="2">
    <source>
        <dbReference type="EMBL" id="QHW35853.1"/>
    </source>
</evidence>
<accession>A0A6C0PCM2</accession>
<proteinExistence type="predicted"/>
<geneLocation type="plasmid" evidence="2 3">
    <name>unnamed2</name>
</geneLocation>
<organism evidence="2 3">
    <name type="scientific">Paenibacillus rhizovicinus</name>
    <dbReference type="NCBI Taxonomy" id="2704463"/>
    <lineage>
        <taxon>Bacteria</taxon>
        <taxon>Bacillati</taxon>
        <taxon>Bacillota</taxon>
        <taxon>Bacilli</taxon>
        <taxon>Bacillales</taxon>
        <taxon>Paenibacillaceae</taxon>
        <taxon>Paenibacillus</taxon>
    </lineage>
</organism>
<reference evidence="2 3" key="1">
    <citation type="submission" date="2020-02" db="EMBL/GenBank/DDBJ databases">
        <title>Paenibacillus sp. nov., isolated from rhizosphere soil of tomato.</title>
        <authorList>
            <person name="Weon H.-Y."/>
            <person name="Lee S.A."/>
        </authorList>
    </citation>
    <scope>NUCLEOTIDE SEQUENCE [LARGE SCALE GENOMIC DNA]</scope>
    <source>
        <strain evidence="2 3">14171R-81</strain>
        <plasmid evidence="2 3">unnamed2</plasmid>
    </source>
</reference>
<feature type="coiled-coil region" evidence="1">
    <location>
        <begin position="56"/>
        <end position="90"/>
    </location>
</feature>
<protein>
    <submittedName>
        <fullName evidence="2">Uncharacterized protein</fullName>
    </submittedName>
</protein>
<dbReference type="EMBL" id="CP048288">
    <property type="protein sequence ID" value="QHW35853.1"/>
    <property type="molecule type" value="Genomic_DNA"/>
</dbReference>
<gene>
    <name evidence="2" type="ORF">GZH47_33725</name>
</gene>
<evidence type="ECO:0000313" key="3">
    <source>
        <dbReference type="Proteomes" id="UP000479114"/>
    </source>
</evidence>
<dbReference type="Proteomes" id="UP000479114">
    <property type="component" value="Plasmid unnamed2"/>
</dbReference>
<keyword evidence="1" id="KW-0175">Coiled coil</keyword>
<keyword evidence="3" id="KW-1185">Reference proteome</keyword>
<dbReference type="AlphaFoldDB" id="A0A6C0PCM2"/>
<name>A0A6C0PCM2_9BACL</name>
<keyword evidence="2" id="KW-0614">Plasmid</keyword>
<sequence>MLIGPSKTLAEIEEQMSNKISMNKMEMKSLSTQLGKLNQEYNSLPKIKGEPPTGRMVEVVNEIREKTAKMDELDSENKKLEIKLEEAEKDPNKDRKLTLTLKDLIDLGFDNDIA</sequence>
<dbReference type="RefSeq" id="WP_162645987.1">
    <property type="nucleotide sequence ID" value="NZ_CP048288.1"/>
</dbReference>